<dbReference type="PANTHER" id="PTHR35841:SF1">
    <property type="entry name" value="PHOSPHONATES-BINDING PERIPLASMIC PROTEIN"/>
    <property type="match status" value="1"/>
</dbReference>
<evidence type="ECO:0000313" key="1">
    <source>
        <dbReference type="EMBL" id="MBK0399135.1"/>
    </source>
</evidence>
<gene>
    <name evidence="1" type="ORF">H0I76_08040</name>
</gene>
<dbReference type="Pfam" id="PF12974">
    <property type="entry name" value="Phosphonate-bd"/>
    <property type="match status" value="1"/>
</dbReference>
<proteinExistence type="predicted"/>
<evidence type="ECO:0000313" key="2">
    <source>
        <dbReference type="Proteomes" id="UP000655420"/>
    </source>
</evidence>
<reference evidence="1" key="1">
    <citation type="submission" date="2020-12" db="EMBL/GenBank/DDBJ databases">
        <title>Bacterial taxonomy.</title>
        <authorList>
            <person name="Pan X."/>
        </authorList>
    </citation>
    <scope>NUCLEOTIDE SEQUENCE</scope>
    <source>
        <strain evidence="1">M0105</strain>
    </source>
</reference>
<name>A0A8J7M7I0_9RHOB</name>
<organism evidence="1 2">
    <name type="scientific">Thermohalobaculum xanthum</name>
    <dbReference type="NCBI Taxonomy" id="2753746"/>
    <lineage>
        <taxon>Bacteria</taxon>
        <taxon>Pseudomonadati</taxon>
        <taxon>Pseudomonadota</taxon>
        <taxon>Alphaproteobacteria</taxon>
        <taxon>Rhodobacterales</taxon>
        <taxon>Paracoccaceae</taxon>
        <taxon>Thermohalobaculum</taxon>
    </lineage>
</organism>
<dbReference type="AlphaFoldDB" id="A0A8J7M7I0"/>
<dbReference type="RefSeq" id="WP_200609113.1">
    <property type="nucleotide sequence ID" value="NZ_JAEHHL010000004.1"/>
</dbReference>
<sequence length="269" mass="28596">MTRPLASLPMYDFPELRPATDALWDGIRAQLRDTGIDAPETLDRREAYSEVWTDPGLVLSQTCGYPYSMQLRGRVRLVATPVYRAMGCDGPRYTSVLVVRADDAAETLEGFRGRCAAYNARDSQSGMNTMRAALAPLARQGRFLGTAIETGSHAASADAVASGRADIAALDCVTWAHLAALRPELTARLRVLGLTPSAPALPFVTAANQSDATVSALATALSEAIADPALAPARDALLIEGVEMLADDAYDEIPAMEASARRAGYPDLA</sequence>
<comment type="caution">
    <text evidence="1">The sequence shown here is derived from an EMBL/GenBank/DDBJ whole genome shotgun (WGS) entry which is preliminary data.</text>
</comment>
<protein>
    <submittedName>
        <fullName evidence="1">PhnD/SsuA/transferrin family substrate-binding protein</fullName>
    </submittedName>
</protein>
<dbReference type="SUPFAM" id="SSF53850">
    <property type="entry name" value="Periplasmic binding protein-like II"/>
    <property type="match status" value="1"/>
</dbReference>
<dbReference type="PANTHER" id="PTHR35841">
    <property type="entry name" value="PHOSPHONATES-BINDING PERIPLASMIC PROTEIN"/>
    <property type="match status" value="1"/>
</dbReference>
<accession>A0A8J7M7I0</accession>
<dbReference type="EMBL" id="JAEHHL010000004">
    <property type="protein sequence ID" value="MBK0399135.1"/>
    <property type="molecule type" value="Genomic_DNA"/>
</dbReference>
<dbReference type="Gene3D" id="3.40.190.10">
    <property type="entry name" value="Periplasmic binding protein-like II"/>
    <property type="match status" value="1"/>
</dbReference>
<dbReference type="Proteomes" id="UP000655420">
    <property type="component" value="Unassembled WGS sequence"/>
</dbReference>
<keyword evidence="2" id="KW-1185">Reference proteome</keyword>